<dbReference type="GO" id="GO:0004029">
    <property type="term" value="F:aldehyde dehydrogenase (NAD+) activity"/>
    <property type="evidence" value="ECO:0007669"/>
    <property type="project" value="TreeGrafter"/>
</dbReference>
<name>A3VCQ3_9RHOB</name>
<proteinExistence type="predicted"/>
<dbReference type="AlphaFoldDB" id="A3VCQ3"/>
<dbReference type="STRING" id="314271.RB2654_12649"/>
<keyword evidence="3" id="KW-1185">Reference proteome</keyword>
<dbReference type="InterPro" id="IPR051783">
    <property type="entry name" value="NAD(P)-dependent_oxidoreduct"/>
</dbReference>
<sequence length="297" mass="32629">MTKTVLILGASGKIGTHAARAFATNGWTVRRFNRATEDMTQAAMGCDVIVNGMNPPNYHNWAGIIPQITRDVLAAARASGATVIVPGNVYVYGDTPGEWSGTTAHRPNSRKGAIRAEMERAYRDSGVQTIILRGGNFIDPDAGGDVMSLMVLNGVEKGRFTYAGPGNLLQPWCYLPDWARAAVALAEKRETLATFEDVPFPGHALTLDALKAEVERVTGRSLRATRFPWWLITVASPVWELARELKEMRYLWQVSHSLSPDRLTHLLPEFEPTPLREVIRAALPQDTARPATTRALA</sequence>
<accession>A3VCQ3</accession>
<dbReference type="PANTHER" id="PTHR48079:SF6">
    <property type="entry name" value="NAD(P)-BINDING DOMAIN-CONTAINING PROTEIN-RELATED"/>
    <property type="match status" value="1"/>
</dbReference>
<dbReference type="EMBL" id="AAMT01000003">
    <property type="protein sequence ID" value="EAQ13921.1"/>
    <property type="molecule type" value="Genomic_DNA"/>
</dbReference>
<dbReference type="SUPFAM" id="SSF51735">
    <property type="entry name" value="NAD(P)-binding Rossmann-fold domains"/>
    <property type="match status" value="1"/>
</dbReference>
<evidence type="ECO:0000313" key="2">
    <source>
        <dbReference type="EMBL" id="EAQ13921.1"/>
    </source>
</evidence>
<protein>
    <recommendedName>
        <fullName evidence="1">NAD-dependent epimerase/dehydratase domain-containing protein</fullName>
    </recommendedName>
</protein>
<evidence type="ECO:0000313" key="3">
    <source>
        <dbReference type="Proteomes" id="UP000002931"/>
    </source>
</evidence>
<dbReference type="eggNOG" id="COG0451">
    <property type="taxonomic scope" value="Bacteria"/>
</dbReference>
<gene>
    <name evidence="2" type="ORF">RB2654_12649</name>
</gene>
<dbReference type="InterPro" id="IPR001509">
    <property type="entry name" value="Epimerase_deHydtase"/>
</dbReference>
<dbReference type="InterPro" id="IPR036291">
    <property type="entry name" value="NAD(P)-bd_dom_sf"/>
</dbReference>
<reference evidence="2 3" key="1">
    <citation type="journal article" date="2010" name="J. Bacteriol.">
        <title>Genome sequences of Pelagibaca bermudensis HTCC2601T and Maritimibacter alkaliphilus HTCC2654T, the type strains of two marine Roseobacter genera.</title>
        <authorList>
            <person name="Thrash J.C."/>
            <person name="Cho J.C."/>
            <person name="Ferriera S."/>
            <person name="Johnson J."/>
            <person name="Vergin K.L."/>
            <person name="Giovannoni S.J."/>
        </authorList>
    </citation>
    <scope>NUCLEOTIDE SEQUENCE [LARGE SCALE GENOMIC DNA]</scope>
    <source>
        <strain evidence="2 3">HTCC2654</strain>
    </source>
</reference>
<dbReference type="HOGENOM" id="CLU_049717_0_0_5"/>
<dbReference type="RefSeq" id="WP_008332161.1">
    <property type="nucleotide sequence ID" value="NZ_CH902578.1"/>
</dbReference>
<dbReference type="GO" id="GO:0005737">
    <property type="term" value="C:cytoplasm"/>
    <property type="evidence" value="ECO:0007669"/>
    <property type="project" value="TreeGrafter"/>
</dbReference>
<evidence type="ECO:0000259" key="1">
    <source>
        <dbReference type="Pfam" id="PF01370"/>
    </source>
</evidence>
<dbReference type="Proteomes" id="UP000002931">
    <property type="component" value="Unassembled WGS sequence"/>
</dbReference>
<dbReference type="Gene3D" id="3.40.50.720">
    <property type="entry name" value="NAD(P)-binding Rossmann-like Domain"/>
    <property type="match status" value="1"/>
</dbReference>
<dbReference type="Pfam" id="PF01370">
    <property type="entry name" value="Epimerase"/>
    <property type="match status" value="1"/>
</dbReference>
<dbReference type="OrthoDB" id="7170465at2"/>
<comment type="caution">
    <text evidence="2">The sequence shown here is derived from an EMBL/GenBank/DDBJ whole genome shotgun (WGS) entry which is preliminary data.</text>
</comment>
<dbReference type="PANTHER" id="PTHR48079">
    <property type="entry name" value="PROTEIN YEEZ"/>
    <property type="match status" value="1"/>
</dbReference>
<feature type="domain" description="NAD-dependent epimerase/dehydratase" evidence="1">
    <location>
        <begin position="5"/>
        <end position="191"/>
    </location>
</feature>
<organism evidence="2 3">
    <name type="scientific">Maritimibacter alkaliphilus HTCC2654</name>
    <dbReference type="NCBI Taxonomy" id="314271"/>
    <lineage>
        <taxon>Bacteria</taxon>
        <taxon>Pseudomonadati</taxon>
        <taxon>Pseudomonadota</taxon>
        <taxon>Alphaproteobacteria</taxon>
        <taxon>Rhodobacterales</taxon>
        <taxon>Roseobacteraceae</taxon>
        <taxon>Maritimibacter</taxon>
    </lineage>
</organism>